<accession>A0ABY6J424</accession>
<name>A0ABY6J424_9BACT</name>
<dbReference type="InterPro" id="IPR011473">
    <property type="entry name" value="DUF1579"/>
</dbReference>
<proteinExistence type="predicted"/>
<evidence type="ECO:0000313" key="2">
    <source>
        <dbReference type="Proteomes" id="UP001162741"/>
    </source>
</evidence>
<organism evidence="1 2">
    <name type="scientific">Chitinophaga horti</name>
    <dbReference type="NCBI Taxonomy" id="2920382"/>
    <lineage>
        <taxon>Bacteria</taxon>
        <taxon>Pseudomonadati</taxon>
        <taxon>Bacteroidota</taxon>
        <taxon>Chitinophagia</taxon>
        <taxon>Chitinophagales</taxon>
        <taxon>Chitinophagaceae</taxon>
        <taxon>Chitinophaga</taxon>
    </lineage>
</organism>
<protein>
    <submittedName>
        <fullName evidence="1">DUF1579 domain-containing protein</fullName>
    </submittedName>
</protein>
<gene>
    <name evidence="1" type="ORF">MKQ68_04845</name>
</gene>
<dbReference type="EMBL" id="CP107006">
    <property type="protein sequence ID" value="UYQ94415.1"/>
    <property type="molecule type" value="Genomic_DNA"/>
</dbReference>
<dbReference type="Proteomes" id="UP001162741">
    <property type="component" value="Chromosome"/>
</dbReference>
<dbReference type="Pfam" id="PF07617">
    <property type="entry name" value="DUF1579"/>
    <property type="match status" value="1"/>
</dbReference>
<evidence type="ECO:0000313" key="1">
    <source>
        <dbReference type="EMBL" id="UYQ94415.1"/>
    </source>
</evidence>
<sequence>MEAPKKSKFDISLENGRHRELAKMTGNWKGIAKTWFEPDKLADESPVTASIAPALGGRFLLYQYQGTMMGKPLEGLAIIGYTFEKNSYQVAWIDSFHMGTGILFSESQPGDDQLSVLGSYGGPDIPVPWGWRTEVLLVNDDELVMTAYNITPEGEEAKATEVVYTRIK</sequence>
<keyword evidence="2" id="KW-1185">Reference proteome</keyword>
<reference evidence="1" key="1">
    <citation type="submission" date="2022-10" db="EMBL/GenBank/DDBJ databases">
        <title>Chitinophaga sp. nov., isolated from soil.</title>
        <authorList>
            <person name="Jeon C.O."/>
        </authorList>
    </citation>
    <scope>NUCLEOTIDE SEQUENCE</scope>
    <source>
        <strain evidence="1">R8</strain>
    </source>
</reference>
<dbReference type="RefSeq" id="WP_244841301.1">
    <property type="nucleotide sequence ID" value="NZ_CP107006.1"/>
</dbReference>